<organism evidence="2 3">
    <name type="scientific">Stakelama pacifica</name>
    <dbReference type="NCBI Taxonomy" id="517720"/>
    <lineage>
        <taxon>Bacteria</taxon>
        <taxon>Pseudomonadati</taxon>
        <taxon>Pseudomonadota</taxon>
        <taxon>Alphaproteobacteria</taxon>
        <taxon>Sphingomonadales</taxon>
        <taxon>Sphingomonadaceae</taxon>
        <taxon>Stakelama</taxon>
    </lineage>
</organism>
<name>A0A4R6FD96_9SPHN</name>
<dbReference type="EMBL" id="SNWD01000014">
    <property type="protein sequence ID" value="TDN79057.1"/>
    <property type="molecule type" value="Genomic_DNA"/>
</dbReference>
<feature type="transmembrane region" description="Helical" evidence="1">
    <location>
        <begin position="47"/>
        <end position="70"/>
    </location>
</feature>
<evidence type="ECO:0000313" key="3">
    <source>
        <dbReference type="Proteomes" id="UP000295493"/>
    </source>
</evidence>
<keyword evidence="1" id="KW-0812">Transmembrane</keyword>
<sequence>MRDPESSHDSSLSAQIVARLSGAIRNRMIPAAQDRTIAVLPRGRRQWAIGSAIVLMIAGIPLTTAVFANVERHAADRNYSELTKRARPLLRSFAADGKARAMLARAMHRPGPAATIDRLAAVLPEEAMLVSVVRGADGALTLVLATNDPDRLRGALRRDPGFAKLRDRGQRQGDGVMLVTLAETP</sequence>
<proteinExistence type="predicted"/>
<protein>
    <submittedName>
        <fullName evidence="2">Uncharacterized protein</fullName>
    </submittedName>
</protein>
<dbReference type="AlphaFoldDB" id="A0A4R6FD96"/>
<dbReference type="Proteomes" id="UP000295493">
    <property type="component" value="Unassembled WGS sequence"/>
</dbReference>
<keyword evidence="1" id="KW-1133">Transmembrane helix</keyword>
<accession>A0A4R6FD96</accession>
<reference evidence="2 3" key="1">
    <citation type="submission" date="2019-03" db="EMBL/GenBank/DDBJ databases">
        <title>Genomic Encyclopedia of Type Strains, Phase IV (KMG-IV): sequencing the most valuable type-strain genomes for metagenomic binning, comparative biology and taxonomic classification.</title>
        <authorList>
            <person name="Goeker M."/>
        </authorList>
    </citation>
    <scope>NUCLEOTIDE SEQUENCE [LARGE SCALE GENOMIC DNA]</scope>
    <source>
        <strain evidence="2 3">DSM 25059</strain>
    </source>
</reference>
<gene>
    <name evidence="2" type="ORF">EV664_11493</name>
</gene>
<comment type="caution">
    <text evidence="2">The sequence shown here is derived from an EMBL/GenBank/DDBJ whole genome shotgun (WGS) entry which is preliminary data.</text>
</comment>
<keyword evidence="1" id="KW-0472">Membrane</keyword>
<evidence type="ECO:0000313" key="2">
    <source>
        <dbReference type="EMBL" id="TDN79057.1"/>
    </source>
</evidence>
<evidence type="ECO:0000256" key="1">
    <source>
        <dbReference type="SAM" id="Phobius"/>
    </source>
</evidence>
<keyword evidence="3" id="KW-1185">Reference proteome</keyword>